<keyword evidence="2" id="KW-0472">Membrane</keyword>
<feature type="region of interest" description="Disordered" evidence="1">
    <location>
        <begin position="591"/>
        <end position="635"/>
    </location>
</feature>
<feature type="transmembrane region" description="Helical" evidence="2">
    <location>
        <begin position="455"/>
        <end position="475"/>
    </location>
</feature>
<feature type="compositionally biased region" description="Low complexity" evidence="1">
    <location>
        <begin position="721"/>
        <end position="732"/>
    </location>
</feature>
<feature type="transmembrane region" description="Helical" evidence="2">
    <location>
        <begin position="269"/>
        <end position="289"/>
    </location>
</feature>
<feature type="compositionally biased region" description="Low complexity" evidence="1">
    <location>
        <begin position="626"/>
        <end position="635"/>
    </location>
</feature>
<feature type="region of interest" description="Disordered" evidence="1">
    <location>
        <begin position="648"/>
        <end position="826"/>
    </location>
</feature>
<dbReference type="Pfam" id="PF01391">
    <property type="entry name" value="Collagen"/>
    <property type="match status" value="1"/>
</dbReference>
<evidence type="ECO:0000256" key="2">
    <source>
        <dbReference type="SAM" id="Phobius"/>
    </source>
</evidence>
<gene>
    <name evidence="3" type="primary">WBGene00090321</name>
</gene>
<reference evidence="4" key="1">
    <citation type="journal article" date="2008" name="Nat. Genet.">
        <title>The Pristionchus pacificus genome provides a unique perspective on nematode lifestyle and parasitism.</title>
        <authorList>
            <person name="Dieterich C."/>
            <person name="Clifton S.W."/>
            <person name="Schuster L.N."/>
            <person name="Chinwalla A."/>
            <person name="Delehaunty K."/>
            <person name="Dinkelacker I."/>
            <person name="Fulton L."/>
            <person name="Fulton R."/>
            <person name="Godfrey J."/>
            <person name="Minx P."/>
            <person name="Mitreva M."/>
            <person name="Roeseler W."/>
            <person name="Tian H."/>
            <person name="Witte H."/>
            <person name="Yang S.P."/>
            <person name="Wilson R.K."/>
            <person name="Sommer R.J."/>
        </authorList>
    </citation>
    <scope>NUCLEOTIDE SEQUENCE [LARGE SCALE GENOMIC DNA]</scope>
    <source>
        <strain evidence="4">PS312</strain>
    </source>
</reference>
<dbReference type="Pfam" id="PF01484">
    <property type="entry name" value="Col_cuticle_N"/>
    <property type="match status" value="1"/>
</dbReference>
<dbReference type="Proteomes" id="UP000005239">
    <property type="component" value="Unassembled WGS sequence"/>
</dbReference>
<dbReference type="EnsemblMetazoa" id="PPA00767.1">
    <property type="protein sequence ID" value="PPA00767.1"/>
    <property type="gene ID" value="WBGene00090321"/>
</dbReference>
<feature type="compositionally biased region" description="Gly residues" evidence="1">
    <location>
        <begin position="740"/>
        <end position="761"/>
    </location>
</feature>
<evidence type="ECO:0000313" key="4">
    <source>
        <dbReference type="Proteomes" id="UP000005239"/>
    </source>
</evidence>
<feature type="compositionally biased region" description="Low complexity" evidence="1">
    <location>
        <begin position="788"/>
        <end position="798"/>
    </location>
</feature>
<dbReference type="SMART" id="SM01088">
    <property type="entry name" value="Col_cuticle_N"/>
    <property type="match status" value="1"/>
</dbReference>
<reference evidence="3" key="2">
    <citation type="submission" date="2022-06" db="UniProtKB">
        <authorList>
            <consortium name="EnsemblMetazoa"/>
        </authorList>
    </citation>
    <scope>IDENTIFICATION</scope>
    <source>
        <strain evidence="3">PS312</strain>
    </source>
</reference>
<feature type="compositionally biased region" description="Gly residues" evidence="1">
    <location>
        <begin position="684"/>
        <end position="695"/>
    </location>
</feature>
<feature type="transmembrane region" description="Helical" evidence="2">
    <location>
        <begin position="513"/>
        <end position="537"/>
    </location>
</feature>
<keyword evidence="2" id="KW-1133">Transmembrane helix</keyword>
<evidence type="ECO:0000256" key="1">
    <source>
        <dbReference type="SAM" id="MobiDB-lite"/>
    </source>
</evidence>
<name>A0A2A6BQ86_PRIPA</name>
<dbReference type="PANTHER" id="PTHR31552">
    <property type="entry name" value="SERPENTINE RECEPTOR CLASS GAMMA"/>
    <property type="match status" value="1"/>
</dbReference>
<dbReference type="AlphaFoldDB" id="A0A2A6BQ86"/>
<keyword evidence="2" id="KW-0812">Transmembrane</keyword>
<feature type="transmembrane region" description="Helical" evidence="2">
    <location>
        <begin position="205"/>
        <end position="225"/>
    </location>
</feature>
<feature type="transmembrane region" description="Helical" evidence="2">
    <location>
        <begin position="381"/>
        <end position="399"/>
    </location>
</feature>
<dbReference type="PANTHER" id="PTHR31552:SF8">
    <property type="entry name" value="SERPENTINE RECEPTOR CLASS GAMMA"/>
    <property type="match status" value="1"/>
</dbReference>
<accession>A0A2A6BQ86</accession>
<dbReference type="InterPro" id="IPR002486">
    <property type="entry name" value="Col_cuticle_N"/>
</dbReference>
<evidence type="ECO:0000313" key="3">
    <source>
        <dbReference type="EnsemblMetazoa" id="PPA00767.1"/>
    </source>
</evidence>
<organism evidence="3 4">
    <name type="scientific">Pristionchus pacificus</name>
    <name type="common">Parasitic nematode worm</name>
    <dbReference type="NCBI Taxonomy" id="54126"/>
    <lineage>
        <taxon>Eukaryota</taxon>
        <taxon>Metazoa</taxon>
        <taxon>Ecdysozoa</taxon>
        <taxon>Nematoda</taxon>
        <taxon>Chromadorea</taxon>
        <taxon>Rhabditida</taxon>
        <taxon>Rhabditina</taxon>
        <taxon>Diplogasteromorpha</taxon>
        <taxon>Diplogasteroidea</taxon>
        <taxon>Neodiplogasteridae</taxon>
        <taxon>Pristionchus</taxon>
    </lineage>
</organism>
<protein>
    <submittedName>
        <fullName evidence="3">Collagen</fullName>
    </submittedName>
</protein>
<dbReference type="InterPro" id="IPR008160">
    <property type="entry name" value="Collagen"/>
</dbReference>
<feature type="transmembrane region" description="Helical" evidence="2">
    <location>
        <begin position="419"/>
        <end position="443"/>
    </location>
</feature>
<feature type="transmembrane region" description="Helical" evidence="2">
    <location>
        <begin position="231"/>
        <end position="257"/>
    </location>
</feature>
<proteinExistence type="predicted"/>
<feature type="transmembrane region" description="Helical" evidence="2">
    <location>
        <begin position="323"/>
        <end position="345"/>
    </location>
</feature>
<accession>A0A8R1U224</accession>
<keyword evidence="4" id="KW-1185">Reference proteome</keyword>
<sequence>MHIQTIKGHNFYYKITYEITPPRSSVDMRLGRVLLLVLAGWVSTVSSQSCACAFSALQNNTGVFAAGQTAGNVVFSQNPATCDVTVTCQGYLPLSLFVHYSSTQDGLTPDNDPDITANLMSSTKTGNPGAMDEIQFNYMRCDGTNWLIYMDDSSYLADNSDPDPTSWVTFNTISCSQIEYTPNGKDIPQPASSDMSSLSTNIIHLLYGVPSLIVYALTVLAIISMRKRLNATFVGIFLLTTITNLITYLNVWVCIRLREQKWFFGYYEFINRTVILAYAHYFFVGFLYFAQNVNTFLMTADRFIALAAFHWKDMKLQKWDKHYKIITVLCYGFGIVLWFFAGGFYNTVNADSKFVYDPAADAYTMIVADRSNLPISLSTQVVFGMVLLVTCAILNVICFRQLILTRLSTKKAILLERSFFSISMCIFVTQALIILLIIAYAYFLLISFNLEVFRLLAAIMTFISDALSLGPGVWVDLPFFNLVNIHIRPSWSYTKRMRFTHYSMQEETKHMTLAIGVASAGALCAVVASLLACGVILRDLNDLQAEVQQEMAEFNEVAEQTWTRIVSVHINPSGSSDAPPTFVTLTGRNKRHANSQCNCGPSSRGCPAGPPGPPGQAGHRGEDGRPGAPGRPGAKGIALAVTHSIPGGCIRCPPGRPGPRGQPGHPGPAGQPGHPGRPGPPGNPGRGGGGRGRPGQPGPRGHDGKPGADGRPGVPGVNYTPGPAGRPGSAGRPGPPGPGGRPGGPGRPGNDGRPGGRGPNGHPGRPGQAGVPGSNGSDGLPGSDAAYCPCPSRSGSPSYSPPSAPANGYSQAHDNEGYRRRYASIA</sequence>
<dbReference type="GO" id="GO:0042302">
    <property type="term" value="F:structural constituent of cuticle"/>
    <property type="evidence" value="ECO:0007669"/>
    <property type="project" value="InterPro"/>
</dbReference>